<feature type="region of interest" description="Disordered" evidence="1">
    <location>
        <begin position="1"/>
        <end position="29"/>
    </location>
</feature>
<feature type="compositionally biased region" description="Basic and acidic residues" evidence="1">
    <location>
        <begin position="1"/>
        <end position="14"/>
    </location>
</feature>
<accession>A0A8H7XQM6</accession>
<reference evidence="2" key="1">
    <citation type="submission" date="2021-02" db="EMBL/GenBank/DDBJ databases">
        <title>Psilocybe cubensis genome.</title>
        <authorList>
            <person name="Mckernan K.J."/>
            <person name="Crawford S."/>
            <person name="Trippe A."/>
            <person name="Kane L.T."/>
            <person name="Mclaughlin S."/>
        </authorList>
    </citation>
    <scope>NUCLEOTIDE SEQUENCE [LARGE SCALE GENOMIC DNA]</scope>
    <source>
        <strain evidence="2">MGC-MH-2018</strain>
    </source>
</reference>
<dbReference type="EMBL" id="JAFIQS010000009">
    <property type="protein sequence ID" value="KAG5166000.1"/>
    <property type="molecule type" value="Genomic_DNA"/>
</dbReference>
<gene>
    <name evidence="2" type="ORF">JR316_009589</name>
</gene>
<organism evidence="2">
    <name type="scientific">Psilocybe cubensis</name>
    <name type="common">Psychedelic mushroom</name>
    <name type="synonym">Stropharia cubensis</name>
    <dbReference type="NCBI Taxonomy" id="181762"/>
    <lineage>
        <taxon>Eukaryota</taxon>
        <taxon>Fungi</taxon>
        <taxon>Dikarya</taxon>
        <taxon>Basidiomycota</taxon>
        <taxon>Agaricomycotina</taxon>
        <taxon>Agaricomycetes</taxon>
        <taxon>Agaricomycetidae</taxon>
        <taxon>Agaricales</taxon>
        <taxon>Agaricineae</taxon>
        <taxon>Strophariaceae</taxon>
        <taxon>Psilocybe</taxon>
    </lineage>
</organism>
<name>A0A8H7XQM6_PSICU</name>
<comment type="caution">
    <text evidence="2">The sequence shown here is derived from an EMBL/GenBank/DDBJ whole genome shotgun (WGS) entry which is preliminary data.</text>
</comment>
<feature type="region of interest" description="Disordered" evidence="1">
    <location>
        <begin position="55"/>
        <end position="87"/>
    </location>
</feature>
<feature type="region of interest" description="Disordered" evidence="1">
    <location>
        <begin position="101"/>
        <end position="123"/>
    </location>
</feature>
<feature type="compositionally biased region" description="Low complexity" evidence="1">
    <location>
        <begin position="15"/>
        <end position="26"/>
    </location>
</feature>
<sequence>MGNTSEKGEGDTNAKAKNGKANAKNGLNEHALGIEDVWIDGDVDEHAHTKVKVDLEAKLKDQNGDIGTSTSSSSLHNSEQRLYPPHLSSSSIYFITDPIVKRSPTSTTNTTPGTPINLKTLQM</sequence>
<feature type="compositionally biased region" description="Low complexity" evidence="1">
    <location>
        <begin position="103"/>
        <end position="115"/>
    </location>
</feature>
<protein>
    <submittedName>
        <fullName evidence="2">Uncharacterized protein</fullName>
    </submittedName>
</protein>
<proteinExistence type="predicted"/>
<evidence type="ECO:0000313" key="2">
    <source>
        <dbReference type="EMBL" id="KAG5166000.1"/>
    </source>
</evidence>
<evidence type="ECO:0000256" key="1">
    <source>
        <dbReference type="SAM" id="MobiDB-lite"/>
    </source>
</evidence>
<dbReference type="AlphaFoldDB" id="A0A8H7XQM6"/>